<dbReference type="AlphaFoldDB" id="A0AAD7M9C4"/>
<feature type="compositionally biased region" description="Acidic residues" evidence="1">
    <location>
        <begin position="36"/>
        <end position="47"/>
    </location>
</feature>
<name>A0AAD7M9C4_MYCRO</name>
<accession>A0AAD7M9C4</accession>
<keyword evidence="3" id="KW-1185">Reference proteome</keyword>
<feature type="compositionally biased region" description="Polar residues" evidence="1">
    <location>
        <begin position="48"/>
        <end position="58"/>
    </location>
</feature>
<comment type="caution">
    <text evidence="2">The sequence shown here is derived from an EMBL/GenBank/DDBJ whole genome shotgun (WGS) entry which is preliminary data.</text>
</comment>
<sequence>MSEPPRKRGRPKGSKDGHRPEGAPLRDCPRKNIPDVDTDADNEESDTELGNRSNISLNGATEDFDASFDAFTADDWGAFDQIRLQLMDSVQLREAKKQAQSSTCHCLNTCVRRLSIFSVTPFFTRNSGFNNRDLDAEMDLELDSQSEDDSNVTAMPKDPRKVQPLRPDLPEEGSQPSTTTILHLEEIICSAFVSLRACFPPLPLSFPTRSTLSPSRILVASQFFVNKLCYPNCGKILEIKMVHSRRGGWWTVQTILPWLESEFFGLLTSIPTAGVPSSKSGLSRNILTILRVGNQHKMGPSGVHTLLCENRPLWFSILQVQYLEAAFEQIPGFGDFRDVAGYCGFVPSERYLATMLNRAIEAGEADADQHTLYIEPDQLVVDDSHKVC</sequence>
<feature type="region of interest" description="Disordered" evidence="1">
    <location>
        <begin position="143"/>
        <end position="176"/>
    </location>
</feature>
<organism evidence="2 3">
    <name type="scientific">Mycena rosella</name>
    <name type="common">Pink bonnet</name>
    <name type="synonym">Agaricus rosellus</name>
    <dbReference type="NCBI Taxonomy" id="1033263"/>
    <lineage>
        <taxon>Eukaryota</taxon>
        <taxon>Fungi</taxon>
        <taxon>Dikarya</taxon>
        <taxon>Basidiomycota</taxon>
        <taxon>Agaricomycotina</taxon>
        <taxon>Agaricomycetes</taxon>
        <taxon>Agaricomycetidae</taxon>
        <taxon>Agaricales</taxon>
        <taxon>Marasmiineae</taxon>
        <taxon>Mycenaceae</taxon>
        <taxon>Mycena</taxon>
    </lineage>
</organism>
<evidence type="ECO:0000256" key="1">
    <source>
        <dbReference type="SAM" id="MobiDB-lite"/>
    </source>
</evidence>
<dbReference type="Proteomes" id="UP001221757">
    <property type="component" value="Unassembled WGS sequence"/>
</dbReference>
<protein>
    <submittedName>
        <fullName evidence="2">Uncharacterized protein</fullName>
    </submittedName>
</protein>
<evidence type="ECO:0000313" key="2">
    <source>
        <dbReference type="EMBL" id="KAJ7706754.1"/>
    </source>
</evidence>
<feature type="region of interest" description="Disordered" evidence="1">
    <location>
        <begin position="1"/>
        <end position="58"/>
    </location>
</feature>
<gene>
    <name evidence="2" type="ORF">B0H17DRAFT_1125592</name>
</gene>
<proteinExistence type="predicted"/>
<evidence type="ECO:0000313" key="3">
    <source>
        <dbReference type="Proteomes" id="UP001221757"/>
    </source>
</evidence>
<reference evidence="2" key="1">
    <citation type="submission" date="2023-03" db="EMBL/GenBank/DDBJ databases">
        <title>Massive genome expansion in bonnet fungi (Mycena s.s.) driven by repeated elements and novel gene families across ecological guilds.</title>
        <authorList>
            <consortium name="Lawrence Berkeley National Laboratory"/>
            <person name="Harder C.B."/>
            <person name="Miyauchi S."/>
            <person name="Viragh M."/>
            <person name="Kuo A."/>
            <person name="Thoen E."/>
            <person name="Andreopoulos B."/>
            <person name="Lu D."/>
            <person name="Skrede I."/>
            <person name="Drula E."/>
            <person name="Henrissat B."/>
            <person name="Morin E."/>
            <person name="Kohler A."/>
            <person name="Barry K."/>
            <person name="LaButti K."/>
            <person name="Morin E."/>
            <person name="Salamov A."/>
            <person name="Lipzen A."/>
            <person name="Mereny Z."/>
            <person name="Hegedus B."/>
            <person name="Baldrian P."/>
            <person name="Stursova M."/>
            <person name="Weitz H."/>
            <person name="Taylor A."/>
            <person name="Grigoriev I.V."/>
            <person name="Nagy L.G."/>
            <person name="Martin F."/>
            <person name="Kauserud H."/>
        </authorList>
    </citation>
    <scope>NUCLEOTIDE SEQUENCE</scope>
    <source>
        <strain evidence="2">CBHHK067</strain>
    </source>
</reference>
<dbReference type="EMBL" id="JARKIE010000006">
    <property type="protein sequence ID" value="KAJ7706754.1"/>
    <property type="molecule type" value="Genomic_DNA"/>
</dbReference>